<dbReference type="OrthoDB" id="5342758at2759"/>
<evidence type="ECO:0000313" key="4">
    <source>
        <dbReference type="Proteomes" id="UP000800200"/>
    </source>
</evidence>
<dbReference type="AlphaFoldDB" id="A0A6A6ENG3"/>
<gene>
    <name evidence="3" type="ORF">K469DRAFT_653674</name>
</gene>
<keyword evidence="1" id="KW-0175">Coiled coil</keyword>
<evidence type="ECO:0008006" key="5">
    <source>
        <dbReference type="Google" id="ProtNLM"/>
    </source>
</evidence>
<sequence>MSLFKSVIGSLSPKFPDSFQDDREHELPLYNSPPLSPRIPAPIASTVLWANTTSLLPPPRAPDDLLALQRKARHLEQQLQELLDAHADGLMSGLAGQGSIPDDLISNGSTTPTVSSVRGSDRVAENKVSGIGTGKKKIGLNAARRGIYRRIQQLAAVKADEMDLLDDDLRDLQGILKKTENWTQKRARLEKKIKDIEGEGTGTRAQALQREATKLEQNIRQKEEELWAMKARHRQIVNELADAENGVEAKLSSYKISLTILDKEVAGFLARSPDTSHIPLSPPFLALPPKRRTLEMAHEYWNDEHTHLSERCQEVDIDRGALDEGAVLWNQVVRRVTDFEAKLQSSMQQIGRSQGSDSSALLTQMDTVISELEEKMELATSRSWNLLVCAVGAELEAFKQGKDILEEALGVGGKGKEKVLDTLVDTDSPRREYEEGSSSAIRISRSPPKPSKSPAKPKFFDTDDEDPDPELLISHQDTDTD</sequence>
<proteinExistence type="predicted"/>
<evidence type="ECO:0000313" key="3">
    <source>
        <dbReference type="EMBL" id="KAF2192299.1"/>
    </source>
</evidence>
<evidence type="ECO:0000256" key="2">
    <source>
        <dbReference type="SAM" id="MobiDB-lite"/>
    </source>
</evidence>
<feature type="region of interest" description="Disordered" evidence="2">
    <location>
        <begin position="425"/>
        <end position="481"/>
    </location>
</feature>
<keyword evidence="4" id="KW-1185">Reference proteome</keyword>
<dbReference type="EMBL" id="ML994615">
    <property type="protein sequence ID" value="KAF2192299.1"/>
    <property type="molecule type" value="Genomic_DNA"/>
</dbReference>
<reference evidence="3" key="1">
    <citation type="journal article" date="2020" name="Stud. Mycol.">
        <title>101 Dothideomycetes genomes: a test case for predicting lifestyles and emergence of pathogens.</title>
        <authorList>
            <person name="Haridas S."/>
            <person name="Albert R."/>
            <person name="Binder M."/>
            <person name="Bloem J."/>
            <person name="Labutti K."/>
            <person name="Salamov A."/>
            <person name="Andreopoulos B."/>
            <person name="Baker S."/>
            <person name="Barry K."/>
            <person name="Bills G."/>
            <person name="Bluhm B."/>
            <person name="Cannon C."/>
            <person name="Castanera R."/>
            <person name="Culley D."/>
            <person name="Daum C."/>
            <person name="Ezra D."/>
            <person name="Gonzalez J."/>
            <person name="Henrissat B."/>
            <person name="Kuo A."/>
            <person name="Liang C."/>
            <person name="Lipzen A."/>
            <person name="Lutzoni F."/>
            <person name="Magnuson J."/>
            <person name="Mondo S."/>
            <person name="Nolan M."/>
            <person name="Ohm R."/>
            <person name="Pangilinan J."/>
            <person name="Park H.-J."/>
            <person name="Ramirez L."/>
            <person name="Alfaro M."/>
            <person name="Sun H."/>
            <person name="Tritt A."/>
            <person name="Yoshinaga Y."/>
            <person name="Zwiers L.-H."/>
            <person name="Turgeon B."/>
            <person name="Goodwin S."/>
            <person name="Spatafora J."/>
            <person name="Crous P."/>
            <person name="Grigoriev I."/>
        </authorList>
    </citation>
    <scope>NUCLEOTIDE SEQUENCE</scope>
    <source>
        <strain evidence="3">CBS 207.26</strain>
    </source>
</reference>
<feature type="coiled-coil region" evidence="1">
    <location>
        <begin position="172"/>
        <end position="232"/>
    </location>
</feature>
<dbReference type="Proteomes" id="UP000800200">
    <property type="component" value="Unassembled WGS sequence"/>
</dbReference>
<evidence type="ECO:0000256" key="1">
    <source>
        <dbReference type="SAM" id="Coils"/>
    </source>
</evidence>
<name>A0A6A6ENG3_9PEZI</name>
<organism evidence="3 4">
    <name type="scientific">Zopfia rhizophila CBS 207.26</name>
    <dbReference type="NCBI Taxonomy" id="1314779"/>
    <lineage>
        <taxon>Eukaryota</taxon>
        <taxon>Fungi</taxon>
        <taxon>Dikarya</taxon>
        <taxon>Ascomycota</taxon>
        <taxon>Pezizomycotina</taxon>
        <taxon>Dothideomycetes</taxon>
        <taxon>Dothideomycetes incertae sedis</taxon>
        <taxon>Zopfiaceae</taxon>
        <taxon>Zopfia</taxon>
    </lineage>
</organism>
<accession>A0A6A6ENG3</accession>
<dbReference type="Gene3D" id="1.20.5.170">
    <property type="match status" value="1"/>
</dbReference>
<feature type="compositionally biased region" description="Low complexity" evidence="2">
    <location>
        <begin position="437"/>
        <end position="457"/>
    </location>
</feature>
<protein>
    <recommendedName>
        <fullName evidence="5">Autophagy-related protein 28</fullName>
    </recommendedName>
</protein>